<feature type="region of interest" description="Disordered" evidence="1">
    <location>
        <begin position="156"/>
        <end position="196"/>
    </location>
</feature>
<accession>A0AA88R7N3</accession>
<comment type="caution">
    <text evidence="4">The sequence shown here is derived from an EMBL/GenBank/DDBJ whole genome shotgun (WGS) entry which is preliminary data.</text>
</comment>
<dbReference type="PANTHER" id="PTHR46929:SF33">
    <property type="entry name" value="L10-INTERACTING MYB DOMAIN-CONTAINING PROTEIN-LIKE ISOFORM X1"/>
    <property type="match status" value="1"/>
</dbReference>
<dbReference type="Pfam" id="PF24769">
    <property type="entry name" value="At2g29880_C"/>
    <property type="match status" value="1"/>
</dbReference>
<feature type="compositionally biased region" description="Polar residues" evidence="1">
    <location>
        <begin position="180"/>
        <end position="192"/>
    </location>
</feature>
<dbReference type="Proteomes" id="UP001187471">
    <property type="component" value="Unassembled WGS sequence"/>
</dbReference>
<dbReference type="InterPro" id="IPR024752">
    <property type="entry name" value="Myb/SANT-like_dom"/>
</dbReference>
<dbReference type="Pfam" id="PF12776">
    <property type="entry name" value="Myb_DNA-bind_3"/>
    <property type="match status" value="1"/>
</dbReference>
<organism evidence="4 5">
    <name type="scientific">Escallonia rubra</name>
    <dbReference type="NCBI Taxonomy" id="112253"/>
    <lineage>
        <taxon>Eukaryota</taxon>
        <taxon>Viridiplantae</taxon>
        <taxon>Streptophyta</taxon>
        <taxon>Embryophyta</taxon>
        <taxon>Tracheophyta</taxon>
        <taxon>Spermatophyta</taxon>
        <taxon>Magnoliopsida</taxon>
        <taxon>eudicotyledons</taxon>
        <taxon>Gunneridae</taxon>
        <taxon>Pentapetalae</taxon>
        <taxon>asterids</taxon>
        <taxon>campanulids</taxon>
        <taxon>Escalloniales</taxon>
        <taxon>Escalloniaceae</taxon>
        <taxon>Escallonia</taxon>
    </lineage>
</organism>
<evidence type="ECO:0000259" key="3">
    <source>
        <dbReference type="Pfam" id="PF24769"/>
    </source>
</evidence>
<feature type="domain" description="Myb/SANT-like" evidence="2">
    <location>
        <begin position="1"/>
        <end position="90"/>
    </location>
</feature>
<evidence type="ECO:0008006" key="6">
    <source>
        <dbReference type="Google" id="ProtNLM"/>
    </source>
</evidence>
<evidence type="ECO:0000259" key="2">
    <source>
        <dbReference type="Pfam" id="PF12776"/>
    </source>
</evidence>
<dbReference type="EMBL" id="JAVXUO010001584">
    <property type="protein sequence ID" value="KAK2980873.1"/>
    <property type="molecule type" value="Genomic_DNA"/>
</dbReference>
<proteinExistence type="predicted"/>
<evidence type="ECO:0000313" key="5">
    <source>
        <dbReference type="Proteomes" id="UP001187471"/>
    </source>
</evidence>
<sequence length="274" mass="31064">MDRCLIVLMLEQVQRGNKIDLTFDNQLWAGITRSFNKKLGLQYNKCVLQDRYMCLMKEYTDVQSLLHRDGFKWDETQQMVAADNGVWEAYFKENPHASPIRGKILGDHMDLCMILRDGIVDGSFMSQSEGMQVDHTTLGMEIIDICGDIRIAGTETETSRERKSIIGTETSHEREKRPTASHSASGRSTKVQKTGKEDVQEAFTDIVSKMGDTKADKTYSTIESAIDALQVIPNLEDELLLDACDLLEDERKAKTFLALGVSLRKKWLLRKLGH</sequence>
<dbReference type="AlphaFoldDB" id="A0AA88R7N3"/>
<name>A0AA88R7N3_9ASTE</name>
<evidence type="ECO:0000313" key="4">
    <source>
        <dbReference type="EMBL" id="KAK2980873.1"/>
    </source>
</evidence>
<evidence type="ECO:0000256" key="1">
    <source>
        <dbReference type="SAM" id="MobiDB-lite"/>
    </source>
</evidence>
<reference evidence="4" key="1">
    <citation type="submission" date="2022-12" db="EMBL/GenBank/DDBJ databases">
        <title>Draft genome assemblies for two species of Escallonia (Escalloniales).</title>
        <authorList>
            <person name="Chanderbali A."/>
            <person name="Dervinis C."/>
            <person name="Anghel I."/>
            <person name="Soltis D."/>
            <person name="Soltis P."/>
            <person name="Zapata F."/>
        </authorList>
    </citation>
    <scope>NUCLEOTIDE SEQUENCE</scope>
    <source>
        <strain evidence="4">UCBG92.1500</strain>
        <tissue evidence="4">Leaf</tissue>
    </source>
</reference>
<protein>
    <recommendedName>
        <fullName evidence="6">Myb/SANT-like domain-containing protein</fullName>
    </recommendedName>
</protein>
<keyword evidence="5" id="KW-1185">Reference proteome</keyword>
<feature type="domain" description="At2g29880-like C-terminal" evidence="3">
    <location>
        <begin position="227"/>
        <end position="270"/>
    </location>
</feature>
<dbReference type="InterPro" id="IPR056253">
    <property type="entry name" value="At2g29880-like_C"/>
</dbReference>
<feature type="compositionally biased region" description="Basic and acidic residues" evidence="1">
    <location>
        <begin position="157"/>
        <end position="178"/>
    </location>
</feature>
<dbReference type="PANTHER" id="PTHR46929">
    <property type="entry name" value="EXPRESSED PROTEIN"/>
    <property type="match status" value="1"/>
</dbReference>
<gene>
    <name evidence="4" type="ORF">RJ640_003063</name>
</gene>